<evidence type="ECO:0000256" key="2">
    <source>
        <dbReference type="ARBA" id="ARBA00004651"/>
    </source>
</evidence>
<dbReference type="RefSeq" id="WP_183570054.1">
    <property type="nucleotide sequence ID" value="NZ_CBCSLB010000023.1"/>
</dbReference>
<dbReference type="PANTHER" id="PTHR43298">
    <property type="entry name" value="MULTIDRUG RESISTANCE PROTEIN NORM-RELATED"/>
    <property type="match status" value="1"/>
</dbReference>
<keyword evidence="8 13" id="KW-0812">Transmembrane</keyword>
<evidence type="ECO:0000313" key="15">
    <source>
        <dbReference type="Proteomes" id="UP000518605"/>
    </source>
</evidence>
<feature type="transmembrane region" description="Helical" evidence="13">
    <location>
        <begin position="422"/>
        <end position="442"/>
    </location>
</feature>
<dbReference type="GO" id="GO:0005886">
    <property type="term" value="C:plasma membrane"/>
    <property type="evidence" value="ECO:0007669"/>
    <property type="project" value="UniProtKB-SubCell"/>
</dbReference>
<keyword evidence="9 13" id="KW-1133">Transmembrane helix</keyword>
<dbReference type="PIRSF" id="PIRSF006603">
    <property type="entry name" value="DinF"/>
    <property type="match status" value="1"/>
</dbReference>
<feature type="transmembrane region" description="Helical" evidence="13">
    <location>
        <begin position="54"/>
        <end position="80"/>
    </location>
</feature>
<evidence type="ECO:0000256" key="12">
    <source>
        <dbReference type="ARBA" id="ARBA00031636"/>
    </source>
</evidence>
<reference evidence="14 15" key="1">
    <citation type="submission" date="2020-08" db="EMBL/GenBank/DDBJ databases">
        <title>Genomic Encyclopedia of Type Strains, Phase III (KMG-III): the genomes of soil and plant-associated and newly described type strains.</title>
        <authorList>
            <person name="Whitman W."/>
        </authorList>
    </citation>
    <scope>NUCLEOTIDE SEQUENCE [LARGE SCALE GENOMIC DNA]</scope>
    <source>
        <strain evidence="14 15">CECT 8234</strain>
    </source>
</reference>
<comment type="subcellular location">
    <subcellularLocation>
        <location evidence="2">Cell membrane</location>
        <topology evidence="2">Multi-pass membrane protein</topology>
    </subcellularLocation>
</comment>
<evidence type="ECO:0000256" key="13">
    <source>
        <dbReference type="SAM" id="Phobius"/>
    </source>
</evidence>
<dbReference type="GO" id="GO:0015297">
    <property type="term" value="F:antiporter activity"/>
    <property type="evidence" value="ECO:0007669"/>
    <property type="project" value="UniProtKB-KW"/>
</dbReference>
<evidence type="ECO:0000256" key="6">
    <source>
        <dbReference type="ARBA" id="ARBA00022449"/>
    </source>
</evidence>
<feature type="transmembrane region" description="Helical" evidence="13">
    <location>
        <begin position="323"/>
        <end position="351"/>
    </location>
</feature>
<dbReference type="PANTHER" id="PTHR43298:SF2">
    <property type="entry name" value="FMN_FAD EXPORTER YEEO-RELATED"/>
    <property type="match status" value="1"/>
</dbReference>
<dbReference type="CDD" id="cd13138">
    <property type="entry name" value="MATE_yoeA_like"/>
    <property type="match status" value="1"/>
</dbReference>
<keyword evidence="15" id="KW-1185">Reference proteome</keyword>
<feature type="transmembrane region" description="Helical" evidence="13">
    <location>
        <begin position="138"/>
        <end position="159"/>
    </location>
</feature>
<evidence type="ECO:0000256" key="5">
    <source>
        <dbReference type="ARBA" id="ARBA00022448"/>
    </source>
</evidence>
<evidence type="ECO:0000256" key="1">
    <source>
        <dbReference type="ARBA" id="ARBA00003408"/>
    </source>
</evidence>
<comment type="similarity">
    <text evidence="3">Belongs to the multi antimicrobial extrusion (MATE) (TC 2.A.66.1) family.</text>
</comment>
<feature type="transmembrane region" description="Helical" evidence="13">
    <location>
        <begin position="363"/>
        <end position="384"/>
    </location>
</feature>
<dbReference type="Pfam" id="PF01554">
    <property type="entry name" value="MatE"/>
    <property type="match status" value="2"/>
</dbReference>
<evidence type="ECO:0000256" key="9">
    <source>
        <dbReference type="ARBA" id="ARBA00022989"/>
    </source>
</evidence>
<accession>A0A7W5CD40</accession>
<keyword evidence="5" id="KW-0813">Transport</keyword>
<dbReference type="InterPro" id="IPR002528">
    <property type="entry name" value="MATE_fam"/>
</dbReference>
<evidence type="ECO:0000256" key="10">
    <source>
        <dbReference type="ARBA" id="ARBA00023065"/>
    </source>
</evidence>
<evidence type="ECO:0000313" key="14">
    <source>
        <dbReference type="EMBL" id="MBB3155407.1"/>
    </source>
</evidence>
<feature type="transmembrane region" description="Helical" evidence="13">
    <location>
        <begin position="100"/>
        <end position="118"/>
    </location>
</feature>
<dbReference type="InterPro" id="IPR048279">
    <property type="entry name" value="MdtK-like"/>
</dbReference>
<keyword evidence="6" id="KW-0050">Antiport</keyword>
<keyword evidence="7" id="KW-1003">Cell membrane</keyword>
<gene>
    <name evidence="14" type="ORF">FHS16_005515</name>
</gene>
<evidence type="ECO:0000256" key="3">
    <source>
        <dbReference type="ARBA" id="ARBA00010199"/>
    </source>
</evidence>
<feature type="transmembrane region" description="Helical" evidence="13">
    <location>
        <begin position="200"/>
        <end position="220"/>
    </location>
</feature>
<evidence type="ECO:0000256" key="7">
    <source>
        <dbReference type="ARBA" id="ARBA00022475"/>
    </source>
</evidence>
<dbReference type="InterPro" id="IPR050222">
    <property type="entry name" value="MATE_MdtK"/>
</dbReference>
<dbReference type="GO" id="GO:0006811">
    <property type="term" value="P:monoatomic ion transport"/>
    <property type="evidence" value="ECO:0007669"/>
    <property type="project" value="UniProtKB-KW"/>
</dbReference>
<keyword evidence="10" id="KW-0406">Ion transport</keyword>
<feature type="transmembrane region" description="Helical" evidence="13">
    <location>
        <begin position="391"/>
        <end position="410"/>
    </location>
</feature>
<feature type="transmembrane region" description="Helical" evidence="13">
    <location>
        <begin position="166"/>
        <end position="188"/>
    </location>
</feature>
<name>A0A7W5CD40_9BACL</name>
<dbReference type="GO" id="GO:0042910">
    <property type="term" value="F:xenobiotic transmembrane transporter activity"/>
    <property type="evidence" value="ECO:0007669"/>
    <property type="project" value="InterPro"/>
</dbReference>
<protein>
    <recommendedName>
        <fullName evidence="4">Probable multidrug resistance protein NorM</fullName>
    </recommendedName>
    <alternativeName>
        <fullName evidence="12">Multidrug-efflux transporter</fullName>
    </alternativeName>
</protein>
<evidence type="ECO:0000256" key="8">
    <source>
        <dbReference type="ARBA" id="ARBA00022692"/>
    </source>
</evidence>
<keyword evidence="11 13" id="KW-0472">Membrane</keyword>
<evidence type="ECO:0000256" key="4">
    <source>
        <dbReference type="ARBA" id="ARBA00020268"/>
    </source>
</evidence>
<feature type="transmembrane region" description="Helical" evidence="13">
    <location>
        <begin position="289"/>
        <end position="311"/>
    </location>
</feature>
<comment type="function">
    <text evidence="1">Multidrug efflux pump.</text>
</comment>
<proteinExistence type="inferred from homology"/>
<dbReference type="AlphaFoldDB" id="A0A7W5CD40"/>
<sequence>MNTQFGKDLTTGSIPKHLIQFALPILIGNLVSTGYSVINTIWVGKLLGKDAVAAIAVSFPIFLAMVALCSGATLATSILVSNAYGAKDNAMIQRIANSSWAVAIVMILIVTLGGLLLSENILRMIGTPKDIMQLATGYLKISFLSFAGLYISYLISSLLRGIGDTFIPLIFIIISTVINAVLDPLLIMGVGSIPRLGLNGAAYASFISSGAATIMGFIYVKYKYKKEPINPTGLLFERKTIMEILKIGLPSFIQQMLVSMGYAFMTIFVIRFSADSIAAFGIASRIDSIVAMPAIAMMMAVSTLTAQNIGAGKSERIKGIFKWGIVINIPVIAAISLLCVTFPGTIMRIFVDDVDVIQTGIEYLRIVGVGYLFMIIFYVSNGVITGAGKAISIMVITFISLCVVRIPLAGLLSHTSMGIHGIWFAIVISFAVTTINSLWYYFSGRWKNGVSMNDEMSS</sequence>
<dbReference type="EMBL" id="JACHXW010000024">
    <property type="protein sequence ID" value="MBB3155407.1"/>
    <property type="molecule type" value="Genomic_DNA"/>
</dbReference>
<evidence type="ECO:0000256" key="11">
    <source>
        <dbReference type="ARBA" id="ARBA00023136"/>
    </source>
</evidence>
<dbReference type="Proteomes" id="UP000518605">
    <property type="component" value="Unassembled WGS sequence"/>
</dbReference>
<dbReference type="NCBIfam" id="TIGR00797">
    <property type="entry name" value="matE"/>
    <property type="match status" value="1"/>
</dbReference>
<organism evidence="14 15">
    <name type="scientific">Paenibacillus endophyticus</name>
    <dbReference type="NCBI Taxonomy" id="1294268"/>
    <lineage>
        <taxon>Bacteria</taxon>
        <taxon>Bacillati</taxon>
        <taxon>Bacillota</taxon>
        <taxon>Bacilli</taxon>
        <taxon>Bacillales</taxon>
        <taxon>Paenibacillaceae</taxon>
        <taxon>Paenibacillus</taxon>
    </lineage>
</organism>
<feature type="transmembrane region" description="Helical" evidence="13">
    <location>
        <begin position="21"/>
        <end position="42"/>
    </location>
</feature>
<comment type="caution">
    <text evidence="14">The sequence shown here is derived from an EMBL/GenBank/DDBJ whole genome shotgun (WGS) entry which is preliminary data.</text>
</comment>